<proteinExistence type="predicted"/>
<accession>A0A016SUB9</accession>
<sequence length="96" mass="10842">MKNTLKTKEMKIWGMRGKTCEKPDIRTRKIDIGQPQASKFQSTSAIKENRRKATSCAEKPDEKCPRTVDRGRRTAVTSGPRRARAAGSARSETSYR</sequence>
<feature type="compositionally biased region" description="Polar residues" evidence="1">
    <location>
        <begin position="35"/>
        <end position="46"/>
    </location>
</feature>
<name>A0A016SUB9_9BILA</name>
<dbReference type="AlphaFoldDB" id="A0A016SUB9"/>
<evidence type="ECO:0000313" key="2">
    <source>
        <dbReference type="EMBL" id="EYB94105.1"/>
    </source>
</evidence>
<feature type="compositionally biased region" description="Basic and acidic residues" evidence="1">
    <location>
        <begin position="58"/>
        <end position="72"/>
    </location>
</feature>
<protein>
    <submittedName>
        <fullName evidence="2">Uncharacterized protein</fullName>
    </submittedName>
</protein>
<feature type="compositionally biased region" description="Low complexity" evidence="1">
    <location>
        <begin position="85"/>
        <end position="96"/>
    </location>
</feature>
<organism evidence="2 3">
    <name type="scientific">Ancylostoma ceylanicum</name>
    <dbReference type="NCBI Taxonomy" id="53326"/>
    <lineage>
        <taxon>Eukaryota</taxon>
        <taxon>Metazoa</taxon>
        <taxon>Ecdysozoa</taxon>
        <taxon>Nematoda</taxon>
        <taxon>Chromadorea</taxon>
        <taxon>Rhabditida</taxon>
        <taxon>Rhabditina</taxon>
        <taxon>Rhabditomorpha</taxon>
        <taxon>Strongyloidea</taxon>
        <taxon>Ancylostomatidae</taxon>
        <taxon>Ancylostomatinae</taxon>
        <taxon>Ancylostoma</taxon>
    </lineage>
</organism>
<keyword evidence="3" id="KW-1185">Reference proteome</keyword>
<feature type="region of interest" description="Disordered" evidence="1">
    <location>
        <begin position="32"/>
        <end position="96"/>
    </location>
</feature>
<comment type="caution">
    <text evidence="2">The sequence shown here is derived from an EMBL/GenBank/DDBJ whole genome shotgun (WGS) entry which is preliminary data.</text>
</comment>
<dbReference type="EMBL" id="JARK01001511">
    <property type="protein sequence ID" value="EYB94105.1"/>
    <property type="molecule type" value="Genomic_DNA"/>
</dbReference>
<dbReference type="Proteomes" id="UP000024635">
    <property type="component" value="Unassembled WGS sequence"/>
</dbReference>
<reference evidence="3" key="1">
    <citation type="journal article" date="2015" name="Nat. Genet.">
        <title>The genome and transcriptome of the zoonotic hookworm Ancylostoma ceylanicum identify infection-specific gene families.</title>
        <authorList>
            <person name="Schwarz E.M."/>
            <person name="Hu Y."/>
            <person name="Antoshechkin I."/>
            <person name="Miller M.M."/>
            <person name="Sternberg P.W."/>
            <person name="Aroian R.V."/>
        </authorList>
    </citation>
    <scope>NUCLEOTIDE SEQUENCE</scope>
    <source>
        <strain evidence="3">HY135</strain>
    </source>
</reference>
<evidence type="ECO:0000313" key="3">
    <source>
        <dbReference type="Proteomes" id="UP000024635"/>
    </source>
</evidence>
<evidence type="ECO:0000256" key="1">
    <source>
        <dbReference type="SAM" id="MobiDB-lite"/>
    </source>
</evidence>
<gene>
    <name evidence="2" type="primary">Acey_s0175.g493</name>
    <name evidence="2" type="ORF">Y032_0175g493</name>
</gene>